<gene>
    <name evidence="1" type="ORF">AVEN_221409_1</name>
</gene>
<organism evidence="1 2">
    <name type="scientific">Araneus ventricosus</name>
    <name type="common">Orbweaver spider</name>
    <name type="synonym">Epeira ventricosa</name>
    <dbReference type="NCBI Taxonomy" id="182803"/>
    <lineage>
        <taxon>Eukaryota</taxon>
        <taxon>Metazoa</taxon>
        <taxon>Ecdysozoa</taxon>
        <taxon>Arthropoda</taxon>
        <taxon>Chelicerata</taxon>
        <taxon>Arachnida</taxon>
        <taxon>Araneae</taxon>
        <taxon>Araneomorphae</taxon>
        <taxon>Entelegynae</taxon>
        <taxon>Araneoidea</taxon>
        <taxon>Araneidae</taxon>
        <taxon>Araneus</taxon>
    </lineage>
</organism>
<comment type="caution">
    <text evidence="1">The sequence shown here is derived from an EMBL/GenBank/DDBJ whole genome shotgun (WGS) entry which is preliminary data.</text>
</comment>
<reference evidence="1 2" key="1">
    <citation type="journal article" date="2019" name="Sci. Rep.">
        <title>Orb-weaving spider Araneus ventricosus genome elucidates the spidroin gene catalogue.</title>
        <authorList>
            <person name="Kono N."/>
            <person name="Nakamura H."/>
            <person name="Ohtoshi R."/>
            <person name="Moran D.A.P."/>
            <person name="Shinohara A."/>
            <person name="Yoshida Y."/>
            <person name="Fujiwara M."/>
            <person name="Mori M."/>
            <person name="Tomita M."/>
            <person name="Arakawa K."/>
        </authorList>
    </citation>
    <scope>NUCLEOTIDE SEQUENCE [LARGE SCALE GENOMIC DNA]</scope>
</reference>
<dbReference type="Proteomes" id="UP000499080">
    <property type="component" value="Unassembled WGS sequence"/>
</dbReference>
<sequence>MERTLRGWKEGVEMDHSGNRGNLLSTTKPEYRSSWVMKIESAARSPPPTSNDLCSHAGWGCFVAAHQVKPPDDFDQIGFFGLLTIYIYLFKCEFCLKNRNILNFILFY</sequence>
<dbReference type="EMBL" id="BGPR01029920">
    <property type="protein sequence ID" value="GBO02063.1"/>
    <property type="molecule type" value="Genomic_DNA"/>
</dbReference>
<evidence type="ECO:0000313" key="2">
    <source>
        <dbReference type="Proteomes" id="UP000499080"/>
    </source>
</evidence>
<keyword evidence="2" id="KW-1185">Reference proteome</keyword>
<name>A0A4Y2TN54_ARAVE</name>
<proteinExistence type="predicted"/>
<evidence type="ECO:0000313" key="1">
    <source>
        <dbReference type="EMBL" id="GBO02063.1"/>
    </source>
</evidence>
<protein>
    <submittedName>
        <fullName evidence="1">Uncharacterized protein</fullName>
    </submittedName>
</protein>
<accession>A0A4Y2TN54</accession>
<dbReference type="AlphaFoldDB" id="A0A4Y2TN54"/>